<evidence type="ECO:0000313" key="8">
    <source>
        <dbReference type="EMBL" id="MCU6797790.1"/>
    </source>
</evidence>
<name>A0ABT2UT42_9BACL</name>
<dbReference type="InterPro" id="IPR000390">
    <property type="entry name" value="Small_drug/metabolite_transptr"/>
</dbReference>
<dbReference type="Proteomes" id="UP001652445">
    <property type="component" value="Unassembled WGS sequence"/>
</dbReference>
<protein>
    <submittedName>
        <fullName evidence="8">Multidrug efflux SMR transporter</fullName>
    </submittedName>
</protein>
<keyword evidence="5 7" id="KW-0472">Membrane</keyword>
<evidence type="ECO:0000256" key="5">
    <source>
        <dbReference type="ARBA" id="ARBA00023136"/>
    </source>
</evidence>
<reference evidence="8 9" key="1">
    <citation type="submission" date="2022-09" db="EMBL/GenBank/DDBJ databases">
        <authorList>
            <person name="Han X.L."/>
            <person name="Wang Q."/>
            <person name="Lu T."/>
        </authorList>
    </citation>
    <scope>NUCLEOTIDE SEQUENCE [LARGE SCALE GENOMIC DNA]</scope>
    <source>
        <strain evidence="8 9">WQ 127069</strain>
    </source>
</reference>
<dbReference type="InterPro" id="IPR037185">
    <property type="entry name" value="EmrE-like"/>
</dbReference>
<keyword evidence="4 7" id="KW-1133">Transmembrane helix</keyword>
<dbReference type="Gene3D" id="1.10.3730.20">
    <property type="match status" value="1"/>
</dbReference>
<feature type="transmembrane region" description="Helical" evidence="7">
    <location>
        <begin position="56"/>
        <end position="77"/>
    </location>
</feature>
<dbReference type="PANTHER" id="PTHR30561">
    <property type="entry name" value="SMR FAMILY PROTON-DEPENDENT DRUG EFFLUX TRANSPORTER SUGE"/>
    <property type="match status" value="1"/>
</dbReference>
<gene>
    <name evidence="8" type="ORF">OB236_37280</name>
</gene>
<evidence type="ECO:0000256" key="2">
    <source>
        <dbReference type="ARBA" id="ARBA00022475"/>
    </source>
</evidence>
<dbReference type="Pfam" id="PF00893">
    <property type="entry name" value="Multi_Drug_Res"/>
    <property type="match status" value="1"/>
</dbReference>
<evidence type="ECO:0000256" key="3">
    <source>
        <dbReference type="ARBA" id="ARBA00022692"/>
    </source>
</evidence>
<feature type="transmembrane region" description="Helical" evidence="7">
    <location>
        <begin position="28"/>
        <end position="49"/>
    </location>
</feature>
<dbReference type="EMBL" id="JAOQIO010000124">
    <property type="protein sequence ID" value="MCU6797790.1"/>
    <property type="molecule type" value="Genomic_DNA"/>
</dbReference>
<evidence type="ECO:0000256" key="4">
    <source>
        <dbReference type="ARBA" id="ARBA00022989"/>
    </source>
</evidence>
<keyword evidence="3 6" id="KW-0812">Transmembrane</keyword>
<proteinExistence type="inferred from homology"/>
<sequence>MNRYWIYVVLSGILEIVWVTGLKHSETALEWTATAVAIVISFLVIILAARRLPVGTVYAVFAGIGTSGTVLVEMLIFGEPFNVAKIMLIAVLLAGVIGLKIVTTEETGTEAERGSQ</sequence>
<feature type="transmembrane region" description="Helical" evidence="7">
    <location>
        <begin position="83"/>
        <end position="103"/>
    </location>
</feature>
<dbReference type="SUPFAM" id="SSF103481">
    <property type="entry name" value="Multidrug resistance efflux transporter EmrE"/>
    <property type="match status" value="1"/>
</dbReference>
<accession>A0ABT2UT42</accession>
<evidence type="ECO:0000256" key="1">
    <source>
        <dbReference type="ARBA" id="ARBA00004651"/>
    </source>
</evidence>
<evidence type="ECO:0000313" key="9">
    <source>
        <dbReference type="Proteomes" id="UP001652445"/>
    </source>
</evidence>
<comment type="caution">
    <text evidence="8">The sequence shown here is derived from an EMBL/GenBank/DDBJ whole genome shotgun (WGS) entry which is preliminary data.</text>
</comment>
<evidence type="ECO:0000256" key="7">
    <source>
        <dbReference type="SAM" id="Phobius"/>
    </source>
</evidence>
<organism evidence="8 9">
    <name type="scientific">Paenibacillus baimaensis</name>
    <dbReference type="NCBI Taxonomy" id="2982185"/>
    <lineage>
        <taxon>Bacteria</taxon>
        <taxon>Bacillati</taxon>
        <taxon>Bacillota</taxon>
        <taxon>Bacilli</taxon>
        <taxon>Bacillales</taxon>
        <taxon>Paenibacillaceae</taxon>
        <taxon>Paenibacillus</taxon>
    </lineage>
</organism>
<keyword evidence="2" id="KW-1003">Cell membrane</keyword>
<dbReference type="RefSeq" id="WP_262688511.1">
    <property type="nucleotide sequence ID" value="NZ_JAOQIO010000124.1"/>
</dbReference>
<comment type="similarity">
    <text evidence="6">Belongs to the drug/metabolite transporter (DMT) superfamily. Small multidrug resistance (SMR) (TC 2.A.7.1) family.</text>
</comment>
<keyword evidence="9" id="KW-1185">Reference proteome</keyword>
<feature type="transmembrane region" description="Helical" evidence="7">
    <location>
        <begin position="5"/>
        <end position="22"/>
    </location>
</feature>
<dbReference type="InterPro" id="IPR045324">
    <property type="entry name" value="Small_multidrug_res"/>
</dbReference>
<dbReference type="PANTHER" id="PTHR30561:SF7">
    <property type="entry name" value="GUANIDINIUM EFFLUX SYSTEM SUBUNIT GDNC-RELATED"/>
    <property type="match status" value="1"/>
</dbReference>
<comment type="subcellular location">
    <subcellularLocation>
        <location evidence="1 6">Cell membrane</location>
        <topology evidence="1 6">Multi-pass membrane protein</topology>
    </subcellularLocation>
</comment>
<evidence type="ECO:0000256" key="6">
    <source>
        <dbReference type="RuleBase" id="RU003942"/>
    </source>
</evidence>